<organism evidence="2 3">
    <name type="scientific">Kineococcus xinjiangensis</name>
    <dbReference type="NCBI Taxonomy" id="512762"/>
    <lineage>
        <taxon>Bacteria</taxon>
        <taxon>Bacillati</taxon>
        <taxon>Actinomycetota</taxon>
        <taxon>Actinomycetes</taxon>
        <taxon>Kineosporiales</taxon>
        <taxon>Kineosporiaceae</taxon>
        <taxon>Kineococcus</taxon>
    </lineage>
</organism>
<sequence length="87" mass="8593">MAADQEPSEPVLDSAMATGSDEGAPGDHSDGAPPDLDSGDAAEAVEDTPEAASAAHDDAVLPPSVLPSAADGGEDPLTPRFREPGEA</sequence>
<dbReference type="EMBL" id="PTJD01000002">
    <property type="protein sequence ID" value="PPK97903.1"/>
    <property type="molecule type" value="Genomic_DNA"/>
</dbReference>
<protein>
    <submittedName>
        <fullName evidence="2">Uncharacterized protein</fullName>
    </submittedName>
</protein>
<feature type="region of interest" description="Disordered" evidence="1">
    <location>
        <begin position="1"/>
        <end position="87"/>
    </location>
</feature>
<dbReference type="RefSeq" id="WP_104431374.1">
    <property type="nucleotide sequence ID" value="NZ_PTJD01000002.1"/>
</dbReference>
<proteinExistence type="predicted"/>
<comment type="caution">
    <text evidence="2">The sequence shown here is derived from an EMBL/GenBank/DDBJ whole genome shotgun (WGS) entry which is preliminary data.</text>
</comment>
<evidence type="ECO:0000313" key="3">
    <source>
        <dbReference type="Proteomes" id="UP000239485"/>
    </source>
</evidence>
<gene>
    <name evidence="2" type="ORF">CLV92_10253</name>
</gene>
<accession>A0A2S6IUS2</accession>
<name>A0A2S6IUS2_9ACTN</name>
<reference evidence="2 3" key="1">
    <citation type="submission" date="2018-02" db="EMBL/GenBank/DDBJ databases">
        <title>Genomic Encyclopedia of Archaeal and Bacterial Type Strains, Phase II (KMG-II): from individual species to whole genera.</title>
        <authorList>
            <person name="Goeker M."/>
        </authorList>
    </citation>
    <scope>NUCLEOTIDE SEQUENCE [LARGE SCALE GENOMIC DNA]</scope>
    <source>
        <strain evidence="2 3">DSM 22857</strain>
    </source>
</reference>
<dbReference type="Proteomes" id="UP000239485">
    <property type="component" value="Unassembled WGS sequence"/>
</dbReference>
<dbReference type="AlphaFoldDB" id="A0A2S6IUS2"/>
<keyword evidence="3" id="KW-1185">Reference proteome</keyword>
<feature type="compositionally biased region" description="Acidic residues" evidence="1">
    <location>
        <begin position="37"/>
        <end position="49"/>
    </location>
</feature>
<evidence type="ECO:0000313" key="2">
    <source>
        <dbReference type="EMBL" id="PPK97903.1"/>
    </source>
</evidence>
<evidence type="ECO:0000256" key="1">
    <source>
        <dbReference type="SAM" id="MobiDB-lite"/>
    </source>
</evidence>